<evidence type="ECO:0000313" key="1">
    <source>
        <dbReference type="EMBL" id="SVA37860.1"/>
    </source>
</evidence>
<protein>
    <recommendedName>
        <fullName evidence="2">Prolyl 4-hydroxylase alpha subunit Fe(2+) 2OG dioxygenase domain-containing protein</fullName>
    </recommendedName>
</protein>
<proteinExistence type="predicted"/>
<name>A0A381VBX8_9ZZZZ</name>
<gene>
    <name evidence="1" type="ORF">METZ01_LOCUS90714</name>
</gene>
<evidence type="ECO:0008006" key="2">
    <source>
        <dbReference type="Google" id="ProtNLM"/>
    </source>
</evidence>
<reference evidence="1" key="1">
    <citation type="submission" date="2018-05" db="EMBL/GenBank/DDBJ databases">
        <authorList>
            <person name="Lanie J.A."/>
            <person name="Ng W.-L."/>
            <person name="Kazmierczak K.M."/>
            <person name="Andrzejewski T.M."/>
            <person name="Davidsen T.M."/>
            <person name="Wayne K.J."/>
            <person name="Tettelin H."/>
            <person name="Glass J.I."/>
            <person name="Rusch D."/>
            <person name="Podicherti R."/>
            <person name="Tsui H.-C.T."/>
            <person name="Winkler M.E."/>
        </authorList>
    </citation>
    <scope>NUCLEOTIDE SEQUENCE</scope>
</reference>
<accession>A0A381VBX8</accession>
<dbReference type="EMBL" id="UINC01008412">
    <property type="protein sequence ID" value="SVA37860.1"/>
    <property type="molecule type" value="Genomic_DNA"/>
</dbReference>
<organism evidence="1">
    <name type="scientific">marine metagenome</name>
    <dbReference type="NCBI Taxonomy" id="408172"/>
    <lineage>
        <taxon>unclassified sequences</taxon>
        <taxon>metagenomes</taxon>
        <taxon>ecological metagenomes</taxon>
    </lineage>
</organism>
<dbReference type="AlphaFoldDB" id="A0A381VBX8"/>
<sequence>MFYKPFTHTLLCHVLIYRPEQQAEARVKNYYNSDYAKIFEDMLFTFCNKNQIICNEVIRGAINLTYNNGQEKCFPHVDHPEYHKQLMIYLNDPPDKESHTVIMDKDTPLGKYGSDGILFPDEEKHQLKRIVPEKYKGVCFENLPHYQHYPKFGDRIVCVFTFK</sequence>